<gene>
    <name evidence="1" type="ORF">MUG84_04945</name>
</gene>
<dbReference type="EMBL" id="JALIRP010000002">
    <property type="protein sequence ID" value="MCJ8011091.1"/>
    <property type="molecule type" value="Genomic_DNA"/>
</dbReference>
<protein>
    <submittedName>
        <fullName evidence="1">Uncharacterized protein</fullName>
    </submittedName>
</protein>
<accession>A0A9X1WLY6</accession>
<dbReference type="Proteomes" id="UP001139347">
    <property type="component" value="Unassembled WGS sequence"/>
</dbReference>
<name>A0A9X1WLY6_9BACL</name>
<organism evidence="1 2">
    <name type="scientific">Paenibacillus mangrovi</name>
    <dbReference type="NCBI Taxonomy" id="2931978"/>
    <lineage>
        <taxon>Bacteria</taxon>
        <taxon>Bacillati</taxon>
        <taxon>Bacillota</taxon>
        <taxon>Bacilli</taxon>
        <taxon>Bacillales</taxon>
        <taxon>Paenibacillaceae</taxon>
        <taxon>Paenibacillus</taxon>
    </lineage>
</organism>
<sequence>MNRFILPGTALVITALTVLLLTHFSSFHTSALNQKQVMPVILHEPGLELSNDNIVDALHSLPLTMPIRKVEWNESAMSIDLTVKAPDTKLSEMYLNIADILSFSFSNTINVNQVKLRLIAEDKWLGTRHLLLAADTRREDWDNSLYWELQNTGEAPMPDMIKQRLHVIETILWKSQFGVRQRE</sequence>
<dbReference type="RefSeq" id="WP_244721210.1">
    <property type="nucleotide sequence ID" value="NZ_JALIRP010000002.1"/>
</dbReference>
<reference evidence="1" key="1">
    <citation type="submission" date="2022-04" db="EMBL/GenBank/DDBJ databases">
        <title>Paenibacillus mangrovi sp. nov., a novel endophytic bacterium isolated from bark of Kandelia candel.</title>
        <authorList>
            <person name="Tuo L."/>
        </authorList>
    </citation>
    <scope>NUCLEOTIDE SEQUENCE</scope>
    <source>
        <strain evidence="1">KQZ6P-2</strain>
    </source>
</reference>
<evidence type="ECO:0000313" key="1">
    <source>
        <dbReference type="EMBL" id="MCJ8011091.1"/>
    </source>
</evidence>
<comment type="caution">
    <text evidence="1">The sequence shown here is derived from an EMBL/GenBank/DDBJ whole genome shotgun (WGS) entry which is preliminary data.</text>
</comment>
<evidence type="ECO:0000313" key="2">
    <source>
        <dbReference type="Proteomes" id="UP001139347"/>
    </source>
</evidence>
<keyword evidence="2" id="KW-1185">Reference proteome</keyword>
<dbReference type="AlphaFoldDB" id="A0A9X1WLY6"/>
<proteinExistence type="predicted"/>